<dbReference type="OrthoDB" id="6636636at2"/>
<keyword evidence="1" id="KW-0732">Signal</keyword>
<name>A0A2A2M8C8_9GAMM</name>
<comment type="caution">
    <text evidence="2">The sequence shown here is derived from an EMBL/GenBank/DDBJ whole genome shotgun (WGS) entry which is preliminary data.</text>
</comment>
<sequence length="100" mass="10741">MKTSIVLSAIVALTLTGSAFAQSFSELSPAEQSTLAYSNRNGSSYAHQLMAQQKLEQAGIERSSINGSATFSQLSTQDQRATIINNLNNSDAYAHQSEIK</sequence>
<dbReference type="KEGG" id="hpar:AL518_02945"/>
<gene>
    <name evidence="2" type="ORF">CJD50_20195</name>
</gene>
<reference evidence="2 3" key="1">
    <citation type="submission" date="2017-08" db="EMBL/GenBank/DDBJ databases">
        <title>Draft Genome Sequence of Hafnia alvei CITHA-6 Isolated from Raw Bovine Milk.</title>
        <authorList>
            <person name="Culligan E.P."/>
            <person name="Mcsweeney A."/>
            <person name="O'Doherty C."/>
            <person name="Gleeson E."/>
            <person name="O'Riordan D."/>
            <person name="Sleator R.D."/>
        </authorList>
    </citation>
    <scope>NUCLEOTIDE SEQUENCE [LARGE SCALE GENOMIC DNA]</scope>
    <source>
        <strain evidence="2 3">CITHA-6</strain>
    </source>
</reference>
<dbReference type="AlphaFoldDB" id="A0A2A2M8C8"/>
<dbReference type="EMBL" id="NQMS01000012">
    <property type="protein sequence ID" value="PAV94594.1"/>
    <property type="molecule type" value="Genomic_DNA"/>
</dbReference>
<evidence type="ECO:0000313" key="2">
    <source>
        <dbReference type="EMBL" id="PAV94594.1"/>
    </source>
</evidence>
<dbReference type="RefSeq" id="WP_008814736.1">
    <property type="nucleotide sequence ID" value="NZ_CALECD010000030.1"/>
</dbReference>
<dbReference type="GeneID" id="69636718"/>
<evidence type="ECO:0000256" key="1">
    <source>
        <dbReference type="SAM" id="SignalP"/>
    </source>
</evidence>
<evidence type="ECO:0000313" key="3">
    <source>
        <dbReference type="Proteomes" id="UP000218796"/>
    </source>
</evidence>
<proteinExistence type="predicted"/>
<organism evidence="2 3">
    <name type="scientific">Hafnia paralvei</name>
    <dbReference type="NCBI Taxonomy" id="546367"/>
    <lineage>
        <taxon>Bacteria</taxon>
        <taxon>Pseudomonadati</taxon>
        <taxon>Pseudomonadota</taxon>
        <taxon>Gammaproteobacteria</taxon>
        <taxon>Enterobacterales</taxon>
        <taxon>Hafniaceae</taxon>
        <taxon>Hafnia</taxon>
    </lineage>
</organism>
<feature type="signal peptide" evidence="1">
    <location>
        <begin position="1"/>
        <end position="21"/>
    </location>
</feature>
<accession>A0A2A2M8C8</accession>
<feature type="chain" id="PRO_5030043091" evidence="1">
    <location>
        <begin position="22"/>
        <end position="100"/>
    </location>
</feature>
<keyword evidence="3" id="KW-1185">Reference proteome</keyword>
<dbReference type="Proteomes" id="UP000218796">
    <property type="component" value="Unassembled WGS sequence"/>
</dbReference>
<protein>
    <submittedName>
        <fullName evidence="2">Chemokine-binding protein</fullName>
    </submittedName>
</protein>